<proteinExistence type="predicted"/>
<dbReference type="EMBL" id="CVRI01000061">
    <property type="protein sequence ID" value="CRL04089.1"/>
    <property type="molecule type" value="Genomic_DNA"/>
</dbReference>
<dbReference type="AlphaFoldDB" id="A0A1J1IZS7"/>
<protein>
    <submittedName>
        <fullName evidence="1">CLUMA_CG017202, isoform A</fullName>
    </submittedName>
</protein>
<gene>
    <name evidence="1" type="ORF">CLUMA_CG017202</name>
</gene>
<dbReference type="Proteomes" id="UP000183832">
    <property type="component" value="Unassembled WGS sequence"/>
</dbReference>
<evidence type="ECO:0000313" key="2">
    <source>
        <dbReference type="Proteomes" id="UP000183832"/>
    </source>
</evidence>
<name>A0A1J1IZS7_9DIPT</name>
<accession>A0A1J1IZS7</accession>
<evidence type="ECO:0000313" key="1">
    <source>
        <dbReference type="EMBL" id="CRL04089.1"/>
    </source>
</evidence>
<organism evidence="1 2">
    <name type="scientific">Clunio marinus</name>
    <dbReference type="NCBI Taxonomy" id="568069"/>
    <lineage>
        <taxon>Eukaryota</taxon>
        <taxon>Metazoa</taxon>
        <taxon>Ecdysozoa</taxon>
        <taxon>Arthropoda</taxon>
        <taxon>Hexapoda</taxon>
        <taxon>Insecta</taxon>
        <taxon>Pterygota</taxon>
        <taxon>Neoptera</taxon>
        <taxon>Endopterygota</taxon>
        <taxon>Diptera</taxon>
        <taxon>Nematocera</taxon>
        <taxon>Chironomoidea</taxon>
        <taxon>Chironomidae</taxon>
        <taxon>Clunio</taxon>
    </lineage>
</organism>
<sequence>MNIERDNFSGVISIRPTALITQLNIHEILRKSQFVCLCEELTRMKTCLRRILLNGLTLKV</sequence>
<keyword evidence="2" id="KW-1185">Reference proteome</keyword>
<reference evidence="1 2" key="1">
    <citation type="submission" date="2015-04" db="EMBL/GenBank/DDBJ databases">
        <authorList>
            <person name="Syromyatnikov M.Y."/>
            <person name="Popov V.N."/>
        </authorList>
    </citation>
    <scope>NUCLEOTIDE SEQUENCE [LARGE SCALE GENOMIC DNA]</scope>
</reference>